<feature type="transmembrane region" description="Helical" evidence="9">
    <location>
        <begin position="216"/>
        <end position="237"/>
    </location>
</feature>
<dbReference type="CDD" id="cd16917">
    <property type="entry name" value="HATPase_UhpB-NarQ-NarX-like"/>
    <property type="match status" value="1"/>
</dbReference>
<comment type="catalytic activity">
    <reaction evidence="1">
        <text>ATP + protein L-histidine = ADP + protein N-phospho-L-histidine.</text>
        <dbReference type="EC" id="2.7.13.3"/>
    </reaction>
</comment>
<evidence type="ECO:0000256" key="8">
    <source>
        <dbReference type="ARBA" id="ARBA00023012"/>
    </source>
</evidence>
<keyword evidence="8" id="KW-0902">Two-component regulatory system</keyword>
<proteinExistence type="predicted"/>
<gene>
    <name evidence="12" type="ORF">Cci01nite_12200</name>
</gene>
<dbReference type="Pfam" id="PF07730">
    <property type="entry name" value="HisKA_3"/>
    <property type="match status" value="1"/>
</dbReference>
<feature type="domain" description="Signal transduction histidine kinase subgroup 3 dimerisation and phosphoacceptor" evidence="11">
    <location>
        <begin position="470"/>
        <end position="537"/>
    </location>
</feature>
<evidence type="ECO:0000256" key="6">
    <source>
        <dbReference type="ARBA" id="ARBA00022777"/>
    </source>
</evidence>
<dbReference type="GO" id="GO:0000155">
    <property type="term" value="F:phosphorelay sensor kinase activity"/>
    <property type="evidence" value="ECO:0007669"/>
    <property type="project" value="InterPro"/>
</dbReference>
<name>A0A8J3K3M1_9ACTN</name>
<dbReference type="GO" id="GO:0016020">
    <property type="term" value="C:membrane"/>
    <property type="evidence" value="ECO:0007669"/>
    <property type="project" value="InterPro"/>
</dbReference>
<dbReference type="InterPro" id="IPR036890">
    <property type="entry name" value="HATPase_C_sf"/>
</dbReference>
<dbReference type="Gene3D" id="1.20.5.1930">
    <property type="match status" value="1"/>
</dbReference>
<feature type="transmembrane region" description="Helical" evidence="9">
    <location>
        <begin position="99"/>
        <end position="122"/>
    </location>
</feature>
<dbReference type="RefSeq" id="WP_203831683.1">
    <property type="nucleotide sequence ID" value="NZ_BONH01000003.1"/>
</dbReference>
<evidence type="ECO:0000256" key="1">
    <source>
        <dbReference type="ARBA" id="ARBA00000085"/>
    </source>
</evidence>
<evidence type="ECO:0000256" key="5">
    <source>
        <dbReference type="ARBA" id="ARBA00022741"/>
    </source>
</evidence>
<feature type="transmembrane region" description="Helical" evidence="9">
    <location>
        <begin position="175"/>
        <end position="196"/>
    </location>
</feature>
<keyword evidence="3" id="KW-0597">Phosphoprotein</keyword>
<dbReference type="EC" id="2.7.13.3" evidence="2"/>
<reference evidence="12 13" key="1">
    <citation type="submission" date="2021-01" db="EMBL/GenBank/DDBJ databases">
        <title>Whole genome shotgun sequence of Catellatospora citrea NBRC 14495.</title>
        <authorList>
            <person name="Komaki H."/>
            <person name="Tamura T."/>
        </authorList>
    </citation>
    <scope>NUCLEOTIDE SEQUENCE [LARGE SCALE GENOMIC DNA]</scope>
    <source>
        <strain evidence="12 13">NBRC 14495</strain>
    </source>
</reference>
<protein>
    <recommendedName>
        <fullName evidence="2">histidine kinase</fullName>
        <ecNumber evidence="2">2.7.13.3</ecNumber>
    </recommendedName>
</protein>
<dbReference type="EMBL" id="BONH01000003">
    <property type="protein sequence ID" value="GIF96126.1"/>
    <property type="molecule type" value="Genomic_DNA"/>
</dbReference>
<evidence type="ECO:0000256" key="7">
    <source>
        <dbReference type="ARBA" id="ARBA00022840"/>
    </source>
</evidence>
<dbReference type="GO" id="GO:0005524">
    <property type="term" value="F:ATP binding"/>
    <property type="evidence" value="ECO:0007669"/>
    <property type="project" value="UniProtKB-KW"/>
</dbReference>
<feature type="transmembrane region" description="Helical" evidence="9">
    <location>
        <begin position="243"/>
        <end position="262"/>
    </location>
</feature>
<keyword evidence="5" id="KW-0547">Nucleotide-binding</keyword>
<dbReference type="InterPro" id="IPR003594">
    <property type="entry name" value="HATPase_dom"/>
</dbReference>
<evidence type="ECO:0000259" key="10">
    <source>
        <dbReference type="Pfam" id="PF02518"/>
    </source>
</evidence>
<dbReference type="Gene3D" id="3.30.565.10">
    <property type="entry name" value="Histidine kinase-like ATPase, C-terminal domain"/>
    <property type="match status" value="1"/>
</dbReference>
<keyword evidence="13" id="KW-1185">Reference proteome</keyword>
<sequence>MYRRWATTVAVFTVLMLLLGGFGLLTLGAEAGAGDIAWYASGVALSLPSLALGVVVAARRPANPVGLLLALVGFAIGFIPAAETYLLAAHRHGLPLPDLAVSLMQGSWTLLYLPVALLMLYFPDGRVPGPRWRWAPVVIVADVVLFIVACAMDPAPYAAPFAGAPHVLGTLPESALAGMLVLVFGFFALLVTAAAAMVAKFRRAAGDPVRRAQLKWFAIAAFWLPAALLTCWLSYLLLNRPDLAMIGLYGLFVTIPVATAIAMLRHDLYDVDKAISTAVTYGAVTAVLLGVYTLVSFLGGLLAGQGGAVAAAAATAGCAAVLNPVRTRLQRLVDGRMYPQRRAALAAVEGLRERTHAGAAEPEQLQAVLREALRDPRLRVAYRVPGSVDLVDADGETVSAGDAQVVPVLLSGQEIGALIRGDVGSPQLLRELAASCALLVEVVRLRIELAGALREVESSRARLLATGYRERRRLERDLHDGAQQRLVSLGMALRLAQRHLHDGSVDVNGLLDQSVAELGTAVAELRAIAHGLRPSSLDDGLDAAVRTLAGSLTVPVTVEVAAGDVSDDVATTAYYVVSEAVTNVVKHAEAGWIGLRVTRADRELAVQISDDGRGGARLRPGSGLAGLADRVAAAGGALLVDSTAGRGTVVRAVLPCVS</sequence>
<feature type="transmembrane region" description="Helical" evidence="9">
    <location>
        <begin position="274"/>
        <end position="295"/>
    </location>
</feature>
<feature type="transmembrane region" description="Helical" evidence="9">
    <location>
        <begin position="38"/>
        <end position="58"/>
    </location>
</feature>
<dbReference type="InterPro" id="IPR011712">
    <property type="entry name" value="Sig_transdc_His_kin_sub3_dim/P"/>
</dbReference>
<evidence type="ECO:0000256" key="4">
    <source>
        <dbReference type="ARBA" id="ARBA00022679"/>
    </source>
</evidence>
<keyword evidence="9" id="KW-1133">Transmembrane helix</keyword>
<evidence type="ECO:0000256" key="9">
    <source>
        <dbReference type="SAM" id="Phobius"/>
    </source>
</evidence>
<dbReference type="AlphaFoldDB" id="A0A8J3K3M1"/>
<dbReference type="Proteomes" id="UP000659904">
    <property type="component" value="Unassembled WGS sequence"/>
</dbReference>
<comment type="caution">
    <text evidence="12">The sequence shown here is derived from an EMBL/GenBank/DDBJ whole genome shotgun (WGS) entry which is preliminary data.</text>
</comment>
<evidence type="ECO:0000256" key="3">
    <source>
        <dbReference type="ARBA" id="ARBA00022553"/>
    </source>
</evidence>
<organism evidence="12 13">
    <name type="scientific">Catellatospora citrea</name>
    <dbReference type="NCBI Taxonomy" id="53366"/>
    <lineage>
        <taxon>Bacteria</taxon>
        <taxon>Bacillati</taxon>
        <taxon>Actinomycetota</taxon>
        <taxon>Actinomycetes</taxon>
        <taxon>Micromonosporales</taxon>
        <taxon>Micromonosporaceae</taxon>
        <taxon>Catellatospora</taxon>
    </lineage>
</organism>
<dbReference type="InterPro" id="IPR050482">
    <property type="entry name" value="Sensor_HK_TwoCompSys"/>
</dbReference>
<feature type="transmembrane region" description="Helical" evidence="9">
    <location>
        <begin position="65"/>
        <end position="87"/>
    </location>
</feature>
<accession>A0A8J3K3M1</accession>
<feature type="domain" description="Histidine kinase/HSP90-like ATPase" evidence="10">
    <location>
        <begin position="571"/>
        <end position="655"/>
    </location>
</feature>
<keyword evidence="9" id="KW-0472">Membrane</keyword>
<dbReference type="PANTHER" id="PTHR24421:SF10">
    <property type="entry name" value="NITRATE_NITRITE SENSOR PROTEIN NARQ"/>
    <property type="match status" value="1"/>
</dbReference>
<dbReference type="GO" id="GO:0046983">
    <property type="term" value="F:protein dimerization activity"/>
    <property type="evidence" value="ECO:0007669"/>
    <property type="project" value="InterPro"/>
</dbReference>
<dbReference type="PANTHER" id="PTHR24421">
    <property type="entry name" value="NITRATE/NITRITE SENSOR PROTEIN NARX-RELATED"/>
    <property type="match status" value="1"/>
</dbReference>
<dbReference type="Pfam" id="PF02518">
    <property type="entry name" value="HATPase_c"/>
    <property type="match status" value="1"/>
</dbReference>
<dbReference type="SUPFAM" id="SSF55874">
    <property type="entry name" value="ATPase domain of HSP90 chaperone/DNA topoisomerase II/histidine kinase"/>
    <property type="match status" value="1"/>
</dbReference>
<evidence type="ECO:0000256" key="2">
    <source>
        <dbReference type="ARBA" id="ARBA00012438"/>
    </source>
</evidence>
<evidence type="ECO:0000313" key="13">
    <source>
        <dbReference type="Proteomes" id="UP000659904"/>
    </source>
</evidence>
<keyword evidence="4" id="KW-0808">Transferase</keyword>
<keyword evidence="7" id="KW-0067">ATP-binding</keyword>
<feature type="transmembrane region" description="Helical" evidence="9">
    <location>
        <begin position="134"/>
        <end position="155"/>
    </location>
</feature>
<keyword evidence="9" id="KW-0812">Transmembrane</keyword>
<evidence type="ECO:0000313" key="12">
    <source>
        <dbReference type="EMBL" id="GIF96126.1"/>
    </source>
</evidence>
<evidence type="ECO:0000259" key="11">
    <source>
        <dbReference type="Pfam" id="PF07730"/>
    </source>
</evidence>
<keyword evidence="6" id="KW-0418">Kinase</keyword>